<dbReference type="PANTHER" id="PTHR42810">
    <property type="entry name" value="PURINE PERMEASE C1399.01C-RELATED"/>
    <property type="match status" value="1"/>
</dbReference>
<evidence type="ECO:0000256" key="5">
    <source>
        <dbReference type="ARBA" id="ARBA00022989"/>
    </source>
</evidence>
<feature type="transmembrane region" description="Helical" evidence="7">
    <location>
        <begin position="45"/>
        <end position="62"/>
    </location>
</feature>
<evidence type="ECO:0000313" key="9">
    <source>
        <dbReference type="Proteomes" id="UP000278804"/>
    </source>
</evidence>
<dbReference type="AlphaFoldDB" id="A0A3Q8S7B4"/>
<dbReference type="PANTHER" id="PTHR42810:SF2">
    <property type="entry name" value="PURINE PERMEASE C1399.01C-RELATED"/>
    <property type="match status" value="1"/>
</dbReference>
<gene>
    <name evidence="8" type="ORF">EEI45_03290</name>
</gene>
<keyword evidence="9" id="KW-1185">Reference proteome</keyword>
<feature type="transmembrane region" description="Helical" evidence="7">
    <location>
        <begin position="236"/>
        <end position="257"/>
    </location>
</feature>
<dbReference type="Proteomes" id="UP000278804">
    <property type="component" value="Chromosome"/>
</dbReference>
<keyword evidence="4 7" id="KW-0812">Transmembrane</keyword>
<dbReference type="Pfam" id="PF00860">
    <property type="entry name" value="Xan_ur_permease"/>
    <property type="match status" value="1"/>
</dbReference>
<evidence type="ECO:0000256" key="1">
    <source>
        <dbReference type="ARBA" id="ARBA00004141"/>
    </source>
</evidence>
<dbReference type="GO" id="GO:0005886">
    <property type="term" value="C:plasma membrane"/>
    <property type="evidence" value="ECO:0007669"/>
    <property type="project" value="UniProtKB-ARBA"/>
</dbReference>
<feature type="transmembrane region" description="Helical" evidence="7">
    <location>
        <begin position="94"/>
        <end position="115"/>
    </location>
</feature>
<comment type="subcellular location">
    <subcellularLocation>
        <location evidence="1">Membrane</location>
        <topology evidence="1">Multi-pass membrane protein</topology>
    </subcellularLocation>
</comment>
<dbReference type="KEGG" id="eri:EEI45_03290"/>
<dbReference type="NCBIfam" id="TIGR00801">
    <property type="entry name" value="ncs2"/>
    <property type="match status" value="1"/>
</dbReference>
<feature type="transmembrane region" description="Helical" evidence="7">
    <location>
        <begin position="20"/>
        <end position="39"/>
    </location>
</feature>
<feature type="transmembrane region" description="Helical" evidence="7">
    <location>
        <begin position="69"/>
        <end position="88"/>
    </location>
</feature>
<protein>
    <submittedName>
        <fullName evidence="8">Uracil permease</fullName>
    </submittedName>
</protein>
<proteinExistence type="inferred from homology"/>
<comment type="similarity">
    <text evidence="2">Belongs to the nucleobase:cation symporter-2 (NCS2) (TC 2.A.40) family.</text>
</comment>
<evidence type="ECO:0000256" key="6">
    <source>
        <dbReference type="ARBA" id="ARBA00023136"/>
    </source>
</evidence>
<keyword evidence="3" id="KW-0813">Transport</keyword>
<feature type="transmembrane region" description="Helical" evidence="7">
    <location>
        <begin position="321"/>
        <end position="344"/>
    </location>
</feature>
<evidence type="ECO:0000313" key="8">
    <source>
        <dbReference type="EMBL" id="AZK43927.1"/>
    </source>
</evidence>
<feature type="transmembrane region" description="Helical" evidence="7">
    <location>
        <begin position="384"/>
        <end position="402"/>
    </location>
</feature>
<reference evidence="8 9" key="1">
    <citation type="journal article" date="2020" name="Int. J. Syst. Evol. Microbiol.">
        <title>Description of Erysipelothrix piscisicarius sp. nov., an emergent fish pathogen, and assessment of virulence using a tiger barb (Puntigrus tetrazona) infection model.</title>
        <authorList>
            <person name="Pomaranski E.K."/>
            <person name="Griffin M.J."/>
            <person name="Camus A.C."/>
            <person name="Armwood A.R."/>
            <person name="Shelley J."/>
            <person name="Waldbieser G.C."/>
            <person name="LaFrentz B.R."/>
            <person name="Garcia J.C."/>
            <person name="Yanong R."/>
            <person name="Soto E."/>
        </authorList>
    </citation>
    <scope>NUCLEOTIDE SEQUENCE [LARGE SCALE GENOMIC DNA]</scope>
    <source>
        <strain evidence="8 9">15TAL0474</strain>
    </source>
</reference>
<dbReference type="EMBL" id="CP034234">
    <property type="protein sequence ID" value="AZK43927.1"/>
    <property type="molecule type" value="Genomic_DNA"/>
</dbReference>
<feature type="transmembrane region" description="Helical" evidence="7">
    <location>
        <begin position="193"/>
        <end position="216"/>
    </location>
</feature>
<dbReference type="PROSITE" id="PS01116">
    <property type="entry name" value="XANTH_URACIL_PERMASE"/>
    <property type="match status" value="1"/>
</dbReference>
<feature type="transmembrane region" description="Helical" evidence="7">
    <location>
        <begin position="165"/>
        <end position="186"/>
    </location>
</feature>
<accession>A0A3Q8S7B4</accession>
<dbReference type="RefSeq" id="WP_125164133.1">
    <property type="nucleotide sequence ID" value="NZ_CP034234.1"/>
</dbReference>
<keyword evidence="6 7" id="KW-0472">Membrane</keyword>
<feature type="transmembrane region" description="Helical" evidence="7">
    <location>
        <begin position="350"/>
        <end position="372"/>
    </location>
</feature>
<keyword evidence="5 7" id="KW-1133">Transmembrane helix</keyword>
<organism evidence="8 9">
    <name type="scientific">Erysipelothrix piscisicarius</name>
    <dbReference type="NCBI Taxonomy" id="2485784"/>
    <lineage>
        <taxon>Bacteria</taxon>
        <taxon>Bacillati</taxon>
        <taxon>Bacillota</taxon>
        <taxon>Erysipelotrichia</taxon>
        <taxon>Erysipelotrichales</taxon>
        <taxon>Erysipelotrichaceae</taxon>
        <taxon>Erysipelothrix</taxon>
    </lineage>
</organism>
<evidence type="ECO:0000256" key="3">
    <source>
        <dbReference type="ARBA" id="ARBA00022448"/>
    </source>
</evidence>
<dbReference type="InterPro" id="IPR006043">
    <property type="entry name" value="NCS2"/>
</dbReference>
<feature type="transmembrane region" description="Helical" evidence="7">
    <location>
        <begin position="127"/>
        <end position="145"/>
    </location>
</feature>
<name>A0A3Q8S7B4_9FIRM</name>
<evidence type="ECO:0000256" key="4">
    <source>
        <dbReference type="ARBA" id="ARBA00022692"/>
    </source>
</evidence>
<feature type="transmembrane region" description="Helical" evidence="7">
    <location>
        <begin position="408"/>
        <end position="428"/>
    </location>
</feature>
<evidence type="ECO:0000256" key="7">
    <source>
        <dbReference type="SAM" id="Phobius"/>
    </source>
</evidence>
<dbReference type="GO" id="GO:0042907">
    <property type="term" value="F:xanthine transmembrane transporter activity"/>
    <property type="evidence" value="ECO:0007669"/>
    <property type="project" value="TreeGrafter"/>
</dbReference>
<dbReference type="InterPro" id="IPR006042">
    <property type="entry name" value="Xan_ur_permease"/>
</dbReference>
<evidence type="ECO:0000256" key="2">
    <source>
        <dbReference type="ARBA" id="ARBA00008821"/>
    </source>
</evidence>
<sequence length="438" mass="45610">MSHNLTVGVQEKPSSTSKWIILSLQHVFAMFGATILVPFLTGLDVGVALVASGIGTLIYILCTGAKVPIYLGSSFAYIGSVAAAIASTGGAASAYTGLMVVGLIYLVVSIIITFTGSGWIKKLLPPFVVGPMIVIIGLSLAPTAVKEAGLMGIDVLLEQGKYLGVQGAAWKVPLVAFVTFMSVVLVSIKGKGFIKVVPFLVAIFVGYFTSVALGLVDLGTVFQGYSFFQIPKFQFIGTYKLDFTAVAAFAPLALVTIAEHIGDHVVLGEITGEDYLDSPGLNRTILGDGLATFVSAALGGPANTTYGENTGVIAMTGVGSVYVTGLAAIFAILLGFLGWVQAFITSIPWAVIGGMTIVLYGLIASNGIKVLIKDRTDLSDMKNLVAVASMLVIGLGGASVQITSQTSLTGMSLAAIVGILLNLFLNFIDKPKEIKETY</sequence>